<evidence type="ECO:0000313" key="3">
    <source>
        <dbReference type="Proteomes" id="UP001151582"/>
    </source>
</evidence>
<organism evidence="2 3">
    <name type="scientific">Dimargaris verticillata</name>
    <dbReference type="NCBI Taxonomy" id="2761393"/>
    <lineage>
        <taxon>Eukaryota</taxon>
        <taxon>Fungi</taxon>
        <taxon>Fungi incertae sedis</taxon>
        <taxon>Zoopagomycota</taxon>
        <taxon>Kickxellomycotina</taxon>
        <taxon>Dimargaritomycetes</taxon>
        <taxon>Dimargaritales</taxon>
        <taxon>Dimargaritaceae</taxon>
        <taxon>Dimargaris</taxon>
    </lineage>
</organism>
<evidence type="ECO:0000313" key="2">
    <source>
        <dbReference type="EMBL" id="KAJ1970894.1"/>
    </source>
</evidence>
<accession>A0A9W8E6P3</accession>
<dbReference type="Proteomes" id="UP001151582">
    <property type="component" value="Unassembled WGS sequence"/>
</dbReference>
<feature type="non-terminal residue" evidence="2">
    <location>
        <position position="1"/>
    </location>
</feature>
<gene>
    <name evidence="2" type="ORF">H4R34_005917</name>
</gene>
<dbReference type="OrthoDB" id="5598037at2759"/>
<dbReference type="EMBL" id="JANBQB010001586">
    <property type="protein sequence ID" value="KAJ1970894.1"/>
    <property type="molecule type" value="Genomic_DNA"/>
</dbReference>
<sequence>RSVRRDLVRVRQIAELVDWLKSLRPAVEDCLHTYQTGHRAASISLAQKSLLCQLEQNWAQALFLMDLVDESSHVALQRVRQRANATPLQDLSLASRTTGRTSVDSGCPVASGRPDLPLRPAHGKAPASPLLVTDSDDEDDEELMNDDDEFVAEGDASPFDRSVSPTLRIATQVSLLSRLMEYRQLIQEHPGSNSATLARPGADAGSASASAVAKYDVNDPTHIPPIMFTVDNLRLLMSECKSLVASVEATLSELQI</sequence>
<keyword evidence="3" id="KW-1185">Reference proteome</keyword>
<protein>
    <submittedName>
        <fullName evidence="2">Uncharacterized protein</fullName>
    </submittedName>
</protein>
<evidence type="ECO:0000256" key="1">
    <source>
        <dbReference type="SAM" id="MobiDB-lite"/>
    </source>
</evidence>
<name>A0A9W8E6P3_9FUNG</name>
<dbReference type="AlphaFoldDB" id="A0A9W8E6P3"/>
<comment type="caution">
    <text evidence="2">The sequence shown here is derived from an EMBL/GenBank/DDBJ whole genome shotgun (WGS) entry which is preliminary data.</text>
</comment>
<feature type="region of interest" description="Disordered" evidence="1">
    <location>
        <begin position="90"/>
        <end position="142"/>
    </location>
</feature>
<reference evidence="2" key="1">
    <citation type="submission" date="2022-07" db="EMBL/GenBank/DDBJ databases">
        <title>Phylogenomic reconstructions and comparative analyses of Kickxellomycotina fungi.</title>
        <authorList>
            <person name="Reynolds N.K."/>
            <person name="Stajich J.E."/>
            <person name="Barry K."/>
            <person name="Grigoriev I.V."/>
            <person name="Crous P."/>
            <person name="Smith M.E."/>
        </authorList>
    </citation>
    <scope>NUCLEOTIDE SEQUENCE</scope>
    <source>
        <strain evidence="2">RSA 567</strain>
    </source>
</reference>
<proteinExistence type="predicted"/>
<feature type="compositionally biased region" description="Polar residues" evidence="1">
    <location>
        <begin position="90"/>
        <end position="104"/>
    </location>
</feature>